<comment type="caution">
    <text evidence="2">The sequence shown here is derived from an EMBL/GenBank/DDBJ whole genome shotgun (WGS) entry which is preliminary data.</text>
</comment>
<feature type="transmembrane region" description="Helical" evidence="1">
    <location>
        <begin position="82"/>
        <end position="102"/>
    </location>
</feature>
<accession>A0A6L7EQQ2</accession>
<keyword evidence="1" id="KW-0472">Membrane</keyword>
<proteinExistence type="predicted"/>
<protein>
    <submittedName>
        <fullName evidence="2">Uncharacterized protein</fullName>
    </submittedName>
</protein>
<keyword evidence="1" id="KW-1133">Transmembrane helix</keyword>
<feature type="transmembrane region" description="Helical" evidence="1">
    <location>
        <begin position="41"/>
        <end position="62"/>
    </location>
</feature>
<name>A0A6L7EQQ2_9ACTN</name>
<evidence type="ECO:0000256" key="1">
    <source>
        <dbReference type="SAM" id="Phobius"/>
    </source>
</evidence>
<organism evidence="2 3">
    <name type="scientific">Nocardioides flavescens</name>
    <dbReference type="NCBI Taxonomy" id="2691959"/>
    <lineage>
        <taxon>Bacteria</taxon>
        <taxon>Bacillati</taxon>
        <taxon>Actinomycetota</taxon>
        <taxon>Actinomycetes</taxon>
        <taxon>Propionibacteriales</taxon>
        <taxon>Nocardioidaceae</taxon>
        <taxon>Nocardioides</taxon>
    </lineage>
</organism>
<evidence type="ECO:0000313" key="3">
    <source>
        <dbReference type="Proteomes" id="UP000473325"/>
    </source>
</evidence>
<reference evidence="2 3" key="1">
    <citation type="submission" date="2019-12" db="EMBL/GenBank/DDBJ databases">
        <authorList>
            <person name="Kun Z."/>
        </authorList>
    </citation>
    <scope>NUCLEOTIDE SEQUENCE [LARGE SCALE GENOMIC DNA]</scope>
    <source>
        <strain evidence="2 3">YIM 123512</strain>
    </source>
</reference>
<keyword evidence="3" id="KW-1185">Reference proteome</keyword>
<gene>
    <name evidence="2" type="ORF">GRQ65_09260</name>
</gene>
<evidence type="ECO:0000313" key="2">
    <source>
        <dbReference type="EMBL" id="MXG89737.1"/>
    </source>
</evidence>
<sequence>MNLGSWQLGLVCNAVIMVAYGCIAMAIVVPLWRSRQLRTNALGGATAAIFFTCAVHHGAHSIHMLMPSLGVDDPRGLAMREAWGWPLAGWDVIGALVALYYLSLRRSYGSLLQGAQLFEDMRVREQQALELNDTVLQGLVVAKMALDLDQPARAEQALASSISSASKIITELLGSKHHTLDLIRSVPAAVTVGADTAPASERVVQDIGKEGDPR</sequence>
<dbReference type="RefSeq" id="WP_160877509.1">
    <property type="nucleotide sequence ID" value="NZ_WUEK01000005.1"/>
</dbReference>
<feature type="transmembrane region" description="Helical" evidence="1">
    <location>
        <begin position="6"/>
        <end position="29"/>
    </location>
</feature>
<dbReference type="EMBL" id="WUEK01000005">
    <property type="protein sequence ID" value="MXG89737.1"/>
    <property type="molecule type" value="Genomic_DNA"/>
</dbReference>
<keyword evidence="1" id="KW-0812">Transmembrane</keyword>
<dbReference type="Proteomes" id="UP000473325">
    <property type="component" value="Unassembled WGS sequence"/>
</dbReference>
<dbReference type="AlphaFoldDB" id="A0A6L7EQQ2"/>